<feature type="compositionally biased region" description="Low complexity" evidence="1">
    <location>
        <begin position="55"/>
        <end position="64"/>
    </location>
</feature>
<feature type="region of interest" description="Disordered" evidence="1">
    <location>
        <begin position="38"/>
        <end position="110"/>
    </location>
</feature>
<organism evidence="2 3">
    <name type="scientific">Pseudomonas tremae</name>
    <dbReference type="NCBI Taxonomy" id="200454"/>
    <lineage>
        <taxon>Bacteria</taxon>
        <taxon>Pseudomonadati</taxon>
        <taxon>Pseudomonadota</taxon>
        <taxon>Gammaproteobacteria</taxon>
        <taxon>Pseudomonadales</taxon>
        <taxon>Pseudomonadaceae</taxon>
        <taxon>Pseudomonas</taxon>
    </lineage>
</organism>
<proteinExistence type="predicted"/>
<evidence type="ECO:0000256" key="1">
    <source>
        <dbReference type="SAM" id="MobiDB-lite"/>
    </source>
</evidence>
<accession>A0AA40TV78</accession>
<dbReference type="Gene3D" id="1.20.1280.110">
    <property type="match status" value="1"/>
</dbReference>
<dbReference type="EMBL" id="LJRO01000173">
    <property type="protein sequence ID" value="KPZ01551.1"/>
    <property type="molecule type" value="Genomic_DNA"/>
</dbReference>
<dbReference type="Proteomes" id="UP000050523">
    <property type="component" value="Unassembled WGS sequence"/>
</dbReference>
<dbReference type="AlphaFoldDB" id="A0AA40TV78"/>
<evidence type="ECO:0000313" key="3">
    <source>
        <dbReference type="Proteomes" id="UP000050523"/>
    </source>
</evidence>
<protein>
    <submittedName>
        <fullName evidence="2">Betaine-aldehyde dehydrogenase</fullName>
    </submittedName>
</protein>
<reference evidence="2 3" key="1">
    <citation type="submission" date="2015-09" db="EMBL/GenBank/DDBJ databases">
        <title>Genome announcement of multiple Pseudomonas syringae strains.</title>
        <authorList>
            <person name="Thakur S."/>
            <person name="Wang P.W."/>
            <person name="Gong Y."/>
            <person name="Weir B.S."/>
            <person name="Guttman D.S."/>
        </authorList>
    </citation>
    <scope>NUCLEOTIDE SEQUENCE [LARGE SCALE GENOMIC DNA]</scope>
    <source>
        <strain evidence="2 3">ICMP9151</strain>
    </source>
</reference>
<feature type="compositionally biased region" description="Basic and acidic residues" evidence="1">
    <location>
        <begin position="45"/>
        <end position="54"/>
    </location>
</feature>
<gene>
    <name evidence="2" type="ORF">ALO43_200351</name>
</gene>
<comment type="caution">
    <text evidence="2">The sequence shown here is derived from an EMBL/GenBank/DDBJ whole genome shotgun (WGS) entry which is preliminary data.</text>
</comment>
<evidence type="ECO:0000313" key="2">
    <source>
        <dbReference type="EMBL" id="KPZ01551.1"/>
    </source>
</evidence>
<sequence>MELFLAQLPPILQSNLSCKPVNGENQHMVGINRAGTSGAYFGGRTESEPARARDSSSASPSNSPQVPPTSTVPAGRERLLQRSTALSSRIRKELEQSFPTAEEARARNRQQANSIVHGLVESGADLNHFHTMLKSAMDNHAVAFSRVEHGILLQHFPNMVTAGIRSDSVLANELCQAVRKAVRAGRYS</sequence>
<name>A0AA40TV78_9PSED</name>